<feature type="chain" id="PRO_5035989846" evidence="1">
    <location>
        <begin position="26"/>
        <end position="113"/>
    </location>
</feature>
<dbReference type="PANTHER" id="PTHR35462">
    <property type="match status" value="1"/>
</dbReference>
<keyword evidence="1" id="KW-0732">Signal</keyword>
<evidence type="ECO:0000313" key="3">
    <source>
        <dbReference type="EMBL" id="QQU45870.1"/>
    </source>
</evidence>
<reference evidence="3 5" key="2">
    <citation type="submission" date="2021-01" db="EMBL/GenBank/DDBJ databases">
        <title>FDA dAtabase for Regulatory Grade micrObial Sequences (FDA-ARGOS): Supporting development and validation of Infectious Disease Dx tests.</title>
        <authorList>
            <person name="Blissenbach B."/>
            <person name="Krut O."/>
            <person name="Tallon L."/>
            <person name="Sadzewicz L."/>
            <person name="Zhao X."/>
            <person name="Boylan J."/>
            <person name="Ott S."/>
            <person name="Bowen H."/>
            <person name="Vavikolanu K."/>
            <person name="Mehta A."/>
            <person name="Aluvathingal J."/>
            <person name="Nadendla S."/>
            <person name="Yan Y."/>
            <person name="Sichtig H."/>
        </authorList>
    </citation>
    <scope>NUCLEOTIDE SEQUENCE [LARGE SCALE GENOMIC DNA]</scope>
    <source>
        <strain evidence="3 5">FDAARGOS_1082</strain>
    </source>
</reference>
<dbReference type="Proteomes" id="UP000048841">
    <property type="component" value="Unassembled WGS sequence"/>
</dbReference>
<dbReference type="EMBL" id="CP068146">
    <property type="protein sequence ID" value="QQU45870.1"/>
    <property type="molecule type" value="Genomic_DNA"/>
</dbReference>
<dbReference type="GeneID" id="31410204"/>
<dbReference type="EMBL" id="CGBR01000053">
    <property type="protein sequence ID" value="CFQ76052.1"/>
    <property type="molecule type" value="Genomic_DNA"/>
</dbReference>
<feature type="signal peptide" evidence="1">
    <location>
        <begin position="1"/>
        <end position="25"/>
    </location>
</feature>
<dbReference type="Proteomes" id="UP000595309">
    <property type="component" value="Chromosome"/>
</dbReference>
<gene>
    <name evidence="2" type="ORF">ERS137941_04042</name>
    <name evidence="3" type="ORF">I6I39_12850</name>
</gene>
<dbReference type="NCBIfam" id="NF008028">
    <property type="entry name" value="PRK10759.1"/>
    <property type="match status" value="1"/>
</dbReference>
<reference evidence="2 4" key="1">
    <citation type="submission" date="2015-03" db="EMBL/GenBank/DDBJ databases">
        <authorList>
            <person name="Murphy D."/>
        </authorList>
    </citation>
    <scope>NUCLEOTIDE SEQUENCE [LARGE SCALE GENOMIC DNA]</scope>
    <source>
        <strain evidence="2 4">IP26249</strain>
    </source>
</reference>
<name>A0A0E1NIX6_YEREN</name>
<dbReference type="OMA" id="YAVWQMA"/>
<evidence type="ECO:0000313" key="4">
    <source>
        <dbReference type="Proteomes" id="UP000048841"/>
    </source>
</evidence>
<sequence length="113" mass="12319">MWYSPYLRPLILAPLLFASSACTHTANDSWTGKDKAQHFFASAALAAAGTAYGEHQNWSDARSRNFGLLFSIGIGAGKELYDSRQGGTGWSWKDFAWDVAGAMTGYSLYQAVN</sequence>
<dbReference type="RefSeq" id="WP_005166485.1">
    <property type="nucleotide sequence ID" value="NZ_CGBC01000089.1"/>
</dbReference>
<proteinExistence type="predicted"/>
<dbReference type="InterPro" id="IPR018736">
    <property type="entry name" value="DUF2279_periplasmic_lipo"/>
</dbReference>
<evidence type="ECO:0000256" key="1">
    <source>
        <dbReference type="SAM" id="SignalP"/>
    </source>
</evidence>
<keyword evidence="2" id="KW-0449">Lipoprotein</keyword>
<dbReference type="KEGG" id="yet:CH48_2577"/>
<accession>A0A0E1NIX6</accession>
<dbReference type="PANTHER" id="PTHR35462:SF2">
    <property type="entry name" value="TRANSMEMBRANE PROTEIN"/>
    <property type="match status" value="1"/>
</dbReference>
<dbReference type="AlphaFoldDB" id="A0A0E1NIX6"/>
<dbReference type="PIRSF" id="PIRSF034456">
    <property type="entry name" value="UCP034456"/>
    <property type="match status" value="1"/>
</dbReference>
<dbReference type="Pfam" id="PF10043">
    <property type="entry name" value="DUF2279"/>
    <property type="match status" value="1"/>
</dbReference>
<dbReference type="InterPro" id="IPR017028">
    <property type="entry name" value="UCP034456"/>
</dbReference>
<protein>
    <submittedName>
        <fullName evidence="2">Putative lipoprotein</fullName>
    </submittedName>
    <submittedName>
        <fullName evidence="3">YfiM family lipoprotein</fullName>
    </submittedName>
</protein>
<dbReference type="PATRIC" id="fig|630.129.peg.908"/>
<evidence type="ECO:0000313" key="5">
    <source>
        <dbReference type="Proteomes" id="UP000595309"/>
    </source>
</evidence>
<evidence type="ECO:0000313" key="2">
    <source>
        <dbReference type="EMBL" id="CFQ76052.1"/>
    </source>
</evidence>
<organism evidence="2 4">
    <name type="scientific">Yersinia enterocolitica</name>
    <dbReference type="NCBI Taxonomy" id="630"/>
    <lineage>
        <taxon>Bacteria</taxon>
        <taxon>Pseudomonadati</taxon>
        <taxon>Pseudomonadota</taxon>
        <taxon>Gammaproteobacteria</taxon>
        <taxon>Enterobacterales</taxon>
        <taxon>Yersiniaceae</taxon>
        <taxon>Yersinia</taxon>
    </lineage>
</organism>